<proteinExistence type="predicted"/>
<accession>A0AAV7TRW3</accession>
<gene>
    <name evidence="2" type="ORF">NDU88_004409</name>
</gene>
<protein>
    <submittedName>
        <fullName evidence="2">Uncharacterized protein</fullName>
    </submittedName>
</protein>
<evidence type="ECO:0000313" key="3">
    <source>
        <dbReference type="Proteomes" id="UP001066276"/>
    </source>
</evidence>
<feature type="compositionally biased region" description="Basic and acidic residues" evidence="1">
    <location>
        <begin position="1"/>
        <end position="10"/>
    </location>
</feature>
<evidence type="ECO:0000256" key="1">
    <source>
        <dbReference type="SAM" id="MobiDB-lite"/>
    </source>
</evidence>
<dbReference type="Gene3D" id="1.10.287.1490">
    <property type="match status" value="1"/>
</dbReference>
<feature type="compositionally biased region" description="Basic and acidic residues" evidence="1">
    <location>
        <begin position="106"/>
        <end position="131"/>
    </location>
</feature>
<sequence length="177" mass="19482">MGRTKPDRLEMTGTGTQKKMGPGERGGSPDTLLATMLAEHTQKFNDILNAVQDIKSTLEPKTDALQIDIGHLHEDHKKLKDRVEAIENTVSEMRPTVADAATHINDLQKEAGPNREQAAKERAKAVAEMELRAGPPPSPELREEQQDVDTPVLDKEQMHVILDDGPLVTPQTAEDVL</sequence>
<organism evidence="2 3">
    <name type="scientific">Pleurodeles waltl</name>
    <name type="common">Iberian ribbed newt</name>
    <dbReference type="NCBI Taxonomy" id="8319"/>
    <lineage>
        <taxon>Eukaryota</taxon>
        <taxon>Metazoa</taxon>
        <taxon>Chordata</taxon>
        <taxon>Craniata</taxon>
        <taxon>Vertebrata</taxon>
        <taxon>Euteleostomi</taxon>
        <taxon>Amphibia</taxon>
        <taxon>Batrachia</taxon>
        <taxon>Caudata</taxon>
        <taxon>Salamandroidea</taxon>
        <taxon>Salamandridae</taxon>
        <taxon>Pleurodelinae</taxon>
        <taxon>Pleurodeles</taxon>
    </lineage>
</organism>
<reference evidence="2" key="1">
    <citation type="journal article" date="2022" name="bioRxiv">
        <title>Sequencing and chromosome-scale assembly of the giantPleurodeles waltlgenome.</title>
        <authorList>
            <person name="Brown T."/>
            <person name="Elewa A."/>
            <person name="Iarovenko S."/>
            <person name="Subramanian E."/>
            <person name="Araus A.J."/>
            <person name="Petzold A."/>
            <person name="Susuki M."/>
            <person name="Suzuki K.-i.T."/>
            <person name="Hayashi T."/>
            <person name="Toyoda A."/>
            <person name="Oliveira C."/>
            <person name="Osipova E."/>
            <person name="Leigh N.D."/>
            <person name="Simon A."/>
            <person name="Yun M.H."/>
        </authorList>
    </citation>
    <scope>NUCLEOTIDE SEQUENCE</scope>
    <source>
        <strain evidence="2">20211129_DDA</strain>
        <tissue evidence="2">Liver</tissue>
    </source>
</reference>
<dbReference type="AlphaFoldDB" id="A0AAV7TRW3"/>
<dbReference type="EMBL" id="JANPWB010000006">
    <property type="protein sequence ID" value="KAJ1179173.1"/>
    <property type="molecule type" value="Genomic_DNA"/>
</dbReference>
<comment type="caution">
    <text evidence="2">The sequence shown here is derived from an EMBL/GenBank/DDBJ whole genome shotgun (WGS) entry which is preliminary data.</text>
</comment>
<feature type="region of interest" description="Disordered" evidence="1">
    <location>
        <begin position="106"/>
        <end position="148"/>
    </location>
</feature>
<dbReference type="Proteomes" id="UP001066276">
    <property type="component" value="Chromosome 3_2"/>
</dbReference>
<keyword evidence="3" id="KW-1185">Reference proteome</keyword>
<name>A0AAV7TRW3_PLEWA</name>
<evidence type="ECO:0000313" key="2">
    <source>
        <dbReference type="EMBL" id="KAJ1179173.1"/>
    </source>
</evidence>
<feature type="region of interest" description="Disordered" evidence="1">
    <location>
        <begin position="1"/>
        <end position="30"/>
    </location>
</feature>